<feature type="transmembrane region" description="Helical" evidence="7">
    <location>
        <begin position="165"/>
        <end position="183"/>
    </location>
</feature>
<feature type="transmembrane region" description="Helical" evidence="7">
    <location>
        <begin position="564"/>
        <end position="583"/>
    </location>
</feature>
<dbReference type="SUPFAM" id="SSF56112">
    <property type="entry name" value="Protein kinase-like (PK-like)"/>
    <property type="match status" value="1"/>
</dbReference>
<feature type="transmembrane region" description="Helical" evidence="7">
    <location>
        <begin position="62"/>
        <end position="84"/>
    </location>
</feature>
<feature type="transmembrane region" description="Helical" evidence="7">
    <location>
        <begin position="141"/>
        <end position="158"/>
    </location>
</feature>
<dbReference type="InterPro" id="IPR011009">
    <property type="entry name" value="Kinase-like_dom_sf"/>
</dbReference>
<dbReference type="HOGENOM" id="CLU_009723_0_0_11"/>
<protein>
    <submittedName>
        <fullName evidence="8">Membrane protein</fullName>
    </submittedName>
</protein>
<proteinExistence type="predicted"/>
<dbReference type="GO" id="GO:0005886">
    <property type="term" value="C:plasma membrane"/>
    <property type="evidence" value="ECO:0007669"/>
    <property type="project" value="UniProtKB-SubCell"/>
</dbReference>
<dbReference type="InterPro" id="IPR022791">
    <property type="entry name" value="L-PG_synthase/AglD"/>
</dbReference>
<evidence type="ECO:0000313" key="9">
    <source>
        <dbReference type="Proteomes" id="UP000281594"/>
    </source>
</evidence>
<dbReference type="eggNOG" id="COG3064">
    <property type="taxonomic scope" value="Bacteria"/>
</dbReference>
<dbReference type="PANTHER" id="PTHR39087:SF2">
    <property type="entry name" value="UPF0104 MEMBRANE PROTEIN MJ1595"/>
    <property type="match status" value="1"/>
</dbReference>
<sequence length="863" mass="91534">MDRVSGDEPLLPARVHRPSDLLRTLLGILGMALVLAIAAFAHGTTAGLEKDIGHGANQAPPLLIDFAGLTAGVAVLVLPVAFAFERLIKRDGLRIADGVLAAVLAHGVSLAMDLWVARGAPGSLREALTQPAPGGTFSDPVHGYLAPVIAYMTAVGMARRPRWRVAMWCVLLLDAFAVLVGGYTTPFSIILTVLIGWAVAYGTLYAVGSPNVRPTGQHLLAGLRRVGFNPVSAMRAEEPEDEHGHGDRGRRYLVTLEDGPPLDVTVVDREQQAQGFFYGVWQRLTLRTITPPRSLQSLRQALEQEALLAYAAIAAGANAPKLIATSELGPDAVMLVYEHVGGRPLHALPDEAITDELLAGAWHQVQALQSRRIAHRRLDSDALLVDRNGTVFLTELRSGEIAAGDVVLRMDIAQLLTTLGLRVGAERSVAAAVEVLGPDAVAGSLPLLQPLALGRGTRATLRQLARERAQRQREAVLEASHAAKEARDAEAREALEAAGGPEAATGDRKTAKAEKQAEKRAIEEALEDAREEDLLSQIRQQVLLVRPQAPIQPERLERIKPRTLVSFCAGAFAAYFLLSQFTHLKLGALVGEANWIWVIFALVFSALTYLAAALSLLGFVPEKVPLGRTVLAQVAASFVKLVAPAAVGGVALNTRFLQRAGVRPGLAVASVGASQLFGLASHIVLLLTFGYITGTERTPALSPSRTVIAGLLTAAVLVLVVTAIPVLRKFVSTRVRSLFAGVVPRMLDVLQRPKKLLAGIGGTLLLTAANVMCLDSAIRAFGGELSYASIAVVFLAGNALGSAAPTPGGVGAVEAALIAGLTFAGLPYETAAPAVLLFRLMVFWLPVLPGWVAFTHLTRKEAL</sequence>
<evidence type="ECO:0000256" key="6">
    <source>
        <dbReference type="SAM" id="MobiDB-lite"/>
    </source>
</evidence>
<evidence type="ECO:0000256" key="1">
    <source>
        <dbReference type="ARBA" id="ARBA00004651"/>
    </source>
</evidence>
<evidence type="ECO:0000256" key="2">
    <source>
        <dbReference type="ARBA" id="ARBA00022475"/>
    </source>
</evidence>
<comment type="subcellular location">
    <subcellularLocation>
        <location evidence="1">Cell membrane</location>
        <topology evidence="1">Multi-pass membrane protein</topology>
    </subcellularLocation>
</comment>
<feature type="transmembrane region" description="Helical" evidence="7">
    <location>
        <begin position="810"/>
        <end position="828"/>
    </location>
</feature>
<feature type="transmembrane region" description="Helical" evidence="7">
    <location>
        <begin position="21"/>
        <end position="42"/>
    </location>
</feature>
<feature type="transmembrane region" description="Helical" evidence="7">
    <location>
        <begin position="756"/>
        <end position="773"/>
    </location>
</feature>
<feature type="region of interest" description="Disordered" evidence="6">
    <location>
        <begin position="488"/>
        <end position="516"/>
    </location>
</feature>
<comment type="caution">
    <text evidence="8">The sequence shown here is derived from an EMBL/GenBank/DDBJ whole genome shotgun (WGS) entry which is preliminary data.</text>
</comment>
<dbReference type="EMBL" id="QYCY01000001">
    <property type="protein sequence ID" value="RLV81820.1"/>
    <property type="molecule type" value="Genomic_DNA"/>
</dbReference>
<evidence type="ECO:0000256" key="7">
    <source>
        <dbReference type="SAM" id="Phobius"/>
    </source>
</evidence>
<feature type="transmembrane region" description="Helical" evidence="7">
    <location>
        <begin position="96"/>
        <end position="117"/>
    </location>
</feature>
<dbReference type="Proteomes" id="UP000281594">
    <property type="component" value="Unassembled WGS sequence"/>
</dbReference>
<keyword evidence="2" id="KW-1003">Cell membrane</keyword>
<feature type="transmembrane region" description="Helical" evidence="7">
    <location>
        <begin position="189"/>
        <end position="207"/>
    </location>
</feature>
<dbReference type="NCBIfam" id="TIGR00374">
    <property type="entry name" value="flippase-like domain"/>
    <property type="match status" value="1"/>
</dbReference>
<feature type="transmembrane region" description="Helical" evidence="7">
    <location>
        <begin position="672"/>
        <end position="694"/>
    </location>
</feature>
<feature type="transmembrane region" description="Helical" evidence="7">
    <location>
        <begin position="630"/>
        <end position="652"/>
    </location>
</feature>
<feature type="compositionally biased region" description="Basic and acidic residues" evidence="6">
    <location>
        <begin position="505"/>
        <end position="516"/>
    </location>
</feature>
<feature type="transmembrane region" description="Helical" evidence="7">
    <location>
        <begin position="706"/>
        <end position="727"/>
    </location>
</feature>
<dbReference type="KEGG" id="src:M271_18010"/>
<dbReference type="STRING" id="1343740.M271_18010"/>
<evidence type="ECO:0000313" key="8">
    <source>
        <dbReference type="EMBL" id="RLV81820.1"/>
    </source>
</evidence>
<evidence type="ECO:0000256" key="3">
    <source>
        <dbReference type="ARBA" id="ARBA00022692"/>
    </source>
</evidence>
<name>A0A0A0NL88_STRRN</name>
<dbReference type="AlphaFoldDB" id="A0A0A0NL88"/>
<reference evidence="8 9" key="1">
    <citation type="journal article" date="2018" name="J. Biol. Chem.">
        <title>Discovery of the actinoplanic acid pathway in Streptomyces rapamycinicus reveals a genetically conserved synergism with rapamycin.</title>
        <authorList>
            <person name="Mrak P."/>
            <person name="Krastel P."/>
            <person name="Pivk Lukancic P."/>
            <person name="Tao J."/>
            <person name="Pistorius D."/>
            <person name="Moore C.M."/>
        </authorList>
    </citation>
    <scope>NUCLEOTIDE SEQUENCE [LARGE SCALE GENOMIC DNA]</scope>
    <source>
        <strain evidence="8 9">NRRL 5491</strain>
    </source>
</reference>
<keyword evidence="5 7" id="KW-0472">Membrane</keyword>
<accession>A0A0A0NL88</accession>
<organism evidence="8 9">
    <name type="scientific">Streptomyces rapamycinicus (strain ATCC 29253 / DSM 41530 / NRRL 5491 / AYB-994)</name>
    <name type="common">Streptomyces hygroscopicus (strain ATCC 29253)</name>
    <dbReference type="NCBI Taxonomy" id="1343740"/>
    <lineage>
        <taxon>Bacteria</taxon>
        <taxon>Bacillati</taxon>
        <taxon>Actinomycetota</taxon>
        <taxon>Actinomycetes</taxon>
        <taxon>Kitasatosporales</taxon>
        <taxon>Streptomycetaceae</taxon>
        <taxon>Streptomyces</taxon>
        <taxon>Streptomyces violaceusniger group</taxon>
    </lineage>
</organism>
<evidence type="ECO:0000256" key="4">
    <source>
        <dbReference type="ARBA" id="ARBA00022989"/>
    </source>
</evidence>
<feature type="transmembrane region" description="Helical" evidence="7">
    <location>
        <begin position="785"/>
        <end position="804"/>
    </location>
</feature>
<evidence type="ECO:0000256" key="5">
    <source>
        <dbReference type="ARBA" id="ARBA00023136"/>
    </source>
</evidence>
<dbReference type="eggNOG" id="COG0392">
    <property type="taxonomic scope" value="Bacteria"/>
</dbReference>
<gene>
    <name evidence="8" type="ORF">D3C57_125585</name>
</gene>
<feature type="transmembrane region" description="Helical" evidence="7">
    <location>
        <begin position="835"/>
        <end position="854"/>
    </location>
</feature>
<dbReference type="Pfam" id="PF03706">
    <property type="entry name" value="LPG_synthase_TM"/>
    <property type="match status" value="1"/>
</dbReference>
<keyword evidence="4 7" id="KW-1133">Transmembrane helix</keyword>
<keyword evidence="3 7" id="KW-0812">Transmembrane</keyword>
<dbReference type="PANTHER" id="PTHR39087">
    <property type="entry name" value="UPF0104 MEMBRANE PROTEIN MJ1595"/>
    <property type="match status" value="1"/>
</dbReference>
<feature type="transmembrane region" description="Helical" evidence="7">
    <location>
        <begin position="595"/>
        <end position="618"/>
    </location>
</feature>